<dbReference type="AlphaFoldDB" id="A0A9X4C702"/>
<keyword evidence="4" id="KW-1185">Reference proteome</keyword>
<sequence>MARRRKTSTLDDLLNIAMKIPLWANLMIAGGSFAFLRYYGGTELPMLAVTPGSELGPAIAQQILRLFAFIGQYVIPPVFLLGGILGWGQRKLRARKFSRIGTAQEPGVAIRNLTWEQFENMVGEAFRKQGFTVQETDKGPDGGIDLVLRKGREVFLVQCKQWRASKVGVQVVRELYGVMSARGATGGFVVTSGAYTSDAWRFAKGTNLQLVDGKRLVQWFKKPDLGRNTLPAEDSFGEADRAIVSHVSPTAGEELKECPPSSHADNSPSCPRCGGGMTARYPRSTNGGIGNSVFLGCLNFPSCRGTRPLEPESV</sequence>
<keyword evidence="3" id="KW-0255">Endonuclease</keyword>
<feature type="transmembrane region" description="Helical" evidence="1">
    <location>
        <begin position="59"/>
        <end position="87"/>
    </location>
</feature>
<keyword evidence="1" id="KW-1133">Transmembrane helix</keyword>
<dbReference type="GO" id="GO:0009307">
    <property type="term" value="P:DNA restriction-modification system"/>
    <property type="evidence" value="ECO:0007669"/>
    <property type="project" value="InterPro"/>
</dbReference>
<dbReference type="SUPFAM" id="SSF57783">
    <property type="entry name" value="Zinc beta-ribbon"/>
    <property type="match status" value="1"/>
</dbReference>
<dbReference type="Proteomes" id="UP001148185">
    <property type="component" value="Unassembled WGS sequence"/>
</dbReference>
<keyword evidence="3" id="KW-0540">Nuclease</keyword>
<proteinExistence type="predicted"/>
<dbReference type="PANTHER" id="PTHR30015">
    <property type="entry name" value="MRR RESTRICTION SYSTEM PROTEIN"/>
    <property type="match status" value="1"/>
</dbReference>
<dbReference type="Gene3D" id="3.30.65.10">
    <property type="entry name" value="Bacterial Topoisomerase I, domain 1"/>
    <property type="match status" value="1"/>
</dbReference>
<dbReference type="InterPro" id="IPR011335">
    <property type="entry name" value="Restrct_endonuc-II-like"/>
</dbReference>
<evidence type="ECO:0000313" key="4">
    <source>
        <dbReference type="Proteomes" id="UP001148185"/>
    </source>
</evidence>
<dbReference type="SUPFAM" id="SSF52980">
    <property type="entry name" value="Restriction endonuclease-like"/>
    <property type="match status" value="1"/>
</dbReference>
<feature type="domain" description="Restriction endonuclease type IV Mrr" evidence="2">
    <location>
        <begin position="110"/>
        <end position="219"/>
    </location>
</feature>
<feature type="transmembrane region" description="Helical" evidence="1">
    <location>
        <begin position="20"/>
        <end position="39"/>
    </location>
</feature>
<comment type="caution">
    <text evidence="3">The sequence shown here is derived from an EMBL/GenBank/DDBJ whole genome shotgun (WGS) entry which is preliminary data.</text>
</comment>
<accession>A0A9X4C702</accession>
<dbReference type="RefSeq" id="WP_273878290.1">
    <property type="nucleotide sequence ID" value="NZ_JAMDHA010000041.1"/>
</dbReference>
<keyword evidence="1" id="KW-0472">Membrane</keyword>
<reference evidence="3 4" key="1">
    <citation type="submission" date="2022-05" db="EMBL/GenBank/DDBJ databases">
        <title>Novel Pseudomonas spp. Isolated from a Rainbow Trout Aquaculture Facility.</title>
        <authorList>
            <person name="Testerman T."/>
            <person name="Graf J."/>
        </authorList>
    </citation>
    <scope>NUCLEOTIDE SEQUENCE [LARGE SCALE GENOMIC DNA]</scope>
    <source>
        <strain evidence="3 4">ID1042</strain>
    </source>
</reference>
<gene>
    <name evidence="3" type="ORF">M5G27_27865</name>
</gene>
<evidence type="ECO:0000256" key="1">
    <source>
        <dbReference type="SAM" id="Phobius"/>
    </source>
</evidence>
<keyword evidence="1" id="KW-0812">Transmembrane</keyword>
<dbReference type="Gene3D" id="3.40.1350.10">
    <property type="match status" value="1"/>
</dbReference>
<dbReference type="PANTHER" id="PTHR30015:SF7">
    <property type="entry name" value="TYPE IV METHYL-DIRECTED RESTRICTION ENZYME ECOKMRR"/>
    <property type="match status" value="1"/>
</dbReference>
<dbReference type="Pfam" id="PF04471">
    <property type="entry name" value="Mrr_cat"/>
    <property type="match status" value="1"/>
</dbReference>
<dbReference type="InterPro" id="IPR007560">
    <property type="entry name" value="Restrct_endonuc_IV_Mrr"/>
</dbReference>
<protein>
    <submittedName>
        <fullName evidence="3">Restriction endonuclease</fullName>
        <ecNumber evidence="3">3.1.21.-</ecNumber>
    </submittedName>
</protein>
<dbReference type="EC" id="3.1.21.-" evidence="3"/>
<dbReference type="GO" id="GO:0003677">
    <property type="term" value="F:DNA binding"/>
    <property type="evidence" value="ECO:0007669"/>
    <property type="project" value="InterPro"/>
</dbReference>
<evidence type="ECO:0000259" key="2">
    <source>
        <dbReference type="Pfam" id="PF04471"/>
    </source>
</evidence>
<organism evidence="3 4">
    <name type="scientific">Pseudomonas shahriarae</name>
    <dbReference type="NCBI Taxonomy" id="2745512"/>
    <lineage>
        <taxon>Bacteria</taxon>
        <taxon>Pseudomonadati</taxon>
        <taxon>Pseudomonadota</taxon>
        <taxon>Gammaproteobacteria</taxon>
        <taxon>Pseudomonadales</taxon>
        <taxon>Pseudomonadaceae</taxon>
        <taxon>Pseudomonas</taxon>
    </lineage>
</organism>
<dbReference type="InterPro" id="IPR011856">
    <property type="entry name" value="tRNA_endonuc-like_dom_sf"/>
</dbReference>
<dbReference type="EMBL" id="JAMDHA010000041">
    <property type="protein sequence ID" value="MDD1011292.1"/>
    <property type="molecule type" value="Genomic_DNA"/>
</dbReference>
<evidence type="ECO:0000313" key="3">
    <source>
        <dbReference type="EMBL" id="MDD1011292.1"/>
    </source>
</evidence>
<dbReference type="GO" id="GO:0015666">
    <property type="term" value="F:restriction endodeoxyribonuclease activity"/>
    <property type="evidence" value="ECO:0007669"/>
    <property type="project" value="TreeGrafter"/>
</dbReference>
<keyword evidence="3" id="KW-0378">Hydrolase</keyword>
<dbReference type="InterPro" id="IPR052906">
    <property type="entry name" value="Type_IV_Methyl-Rstrct_Enzyme"/>
</dbReference>
<name>A0A9X4C702_9PSED</name>